<organism evidence="2 3">
    <name type="scientific">Schistosoma rodhaini</name>
    <dbReference type="NCBI Taxonomy" id="6188"/>
    <lineage>
        <taxon>Eukaryota</taxon>
        <taxon>Metazoa</taxon>
        <taxon>Spiralia</taxon>
        <taxon>Lophotrochozoa</taxon>
        <taxon>Platyhelminthes</taxon>
        <taxon>Trematoda</taxon>
        <taxon>Digenea</taxon>
        <taxon>Strigeidida</taxon>
        <taxon>Schistosomatoidea</taxon>
        <taxon>Schistosomatidae</taxon>
        <taxon>Schistosoma</taxon>
    </lineage>
</organism>
<name>A0AA85FPJ1_9TREM</name>
<sequence length="133" mass="15197">MKSSTSGCLAIFCVILLLITTSIYAGSTNGGSQKTRPTKNYAWDFENLYYLNCNISHKKFRCCNYADNLCVGYTGTSFTNSLYSGYEGHFDNQKLRIIVSTMNSTCYKFQQYRTSSIRFAFRLRSFVLQINSI</sequence>
<evidence type="ECO:0000313" key="3">
    <source>
        <dbReference type="WBParaSite" id="SRDH1_59440.3"/>
    </source>
</evidence>
<evidence type="ECO:0000313" key="2">
    <source>
        <dbReference type="Proteomes" id="UP000050792"/>
    </source>
</evidence>
<evidence type="ECO:0000256" key="1">
    <source>
        <dbReference type="SAM" id="SignalP"/>
    </source>
</evidence>
<reference evidence="3" key="2">
    <citation type="submission" date="2023-11" db="UniProtKB">
        <authorList>
            <consortium name="WormBaseParasite"/>
        </authorList>
    </citation>
    <scope>IDENTIFICATION</scope>
</reference>
<dbReference type="AlphaFoldDB" id="A0AA85FPJ1"/>
<feature type="signal peptide" evidence="1">
    <location>
        <begin position="1"/>
        <end position="25"/>
    </location>
</feature>
<keyword evidence="1" id="KW-0732">Signal</keyword>
<dbReference type="WBParaSite" id="SRDH1_59440.3">
    <property type="protein sequence ID" value="SRDH1_59440.3"/>
    <property type="gene ID" value="SRDH1_59440"/>
</dbReference>
<accession>A0AA85FPJ1</accession>
<protein>
    <submittedName>
        <fullName evidence="3">Uncharacterized protein</fullName>
    </submittedName>
</protein>
<reference evidence="2" key="1">
    <citation type="submission" date="2022-06" db="EMBL/GenBank/DDBJ databases">
        <authorList>
            <person name="Berger JAMES D."/>
            <person name="Berger JAMES D."/>
        </authorList>
    </citation>
    <scope>NUCLEOTIDE SEQUENCE [LARGE SCALE GENOMIC DNA]</scope>
</reference>
<feature type="chain" id="PRO_5041739100" evidence="1">
    <location>
        <begin position="26"/>
        <end position="133"/>
    </location>
</feature>
<proteinExistence type="predicted"/>
<dbReference type="Proteomes" id="UP000050792">
    <property type="component" value="Unassembled WGS sequence"/>
</dbReference>
<keyword evidence="2" id="KW-1185">Reference proteome</keyword>